<organism evidence="5 6">
    <name type="scientific">Symbiodinium microadriaticum</name>
    <name type="common">Dinoflagellate</name>
    <name type="synonym">Zooxanthella microadriatica</name>
    <dbReference type="NCBI Taxonomy" id="2951"/>
    <lineage>
        <taxon>Eukaryota</taxon>
        <taxon>Sar</taxon>
        <taxon>Alveolata</taxon>
        <taxon>Dinophyceae</taxon>
        <taxon>Suessiales</taxon>
        <taxon>Symbiodiniaceae</taxon>
        <taxon>Symbiodinium</taxon>
    </lineage>
</organism>
<dbReference type="InterPro" id="IPR004088">
    <property type="entry name" value="KH_dom_type_1"/>
</dbReference>
<feature type="region of interest" description="Disordered" evidence="3">
    <location>
        <begin position="104"/>
        <end position="148"/>
    </location>
</feature>
<dbReference type="EMBL" id="LSRX01001362">
    <property type="protein sequence ID" value="OLP80640.1"/>
    <property type="molecule type" value="Genomic_DNA"/>
</dbReference>
<feature type="compositionally biased region" description="Basic residues" evidence="3">
    <location>
        <begin position="447"/>
        <end position="456"/>
    </location>
</feature>
<dbReference type="Pfam" id="PF17820">
    <property type="entry name" value="PDZ_6"/>
    <property type="match status" value="1"/>
</dbReference>
<dbReference type="Gene3D" id="3.30.1370.10">
    <property type="entry name" value="K Homology domain, type 1"/>
    <property type="match status" value="3"/>
</dbReference>
<sequence length="867" mass="94007">MRVVTWQAPETVLWALSGMAGDDDDDVLFSFSSWDVWHQVAVASPQKEMMSNSPLFSMRPGVRCGALQVSRWRQSLLAAKPCDHFAARSAAVAVMRALDEPKMWSAQHSKEGRESQARNLRHDPLRGCQESSKDCSSELRELQEGGADSEIPPCLGEDAFDIEERSWEQQRRQVGLVGRLVVYKDSTTLREDFVLRPGLRQSGAVVAMVRCPGLAEKAGIQVGDRLVSVNGKRLQDVADCVSMGVVTDVELPAALVFMSKIGKVTSEVRLVSSAPVEMDFTLASDKVWAGARTKFLYQEAPSIAAFSPFTMAEVTNNGELRLAQSKSAKRRAAKKAASLRVTRSSPKATGSAVGNDEFLIPVRVVTVRLRAEAAPPPAPEPVPEKKPKAKAAATPEPKAKAKEAPKAVRPLEGSEAAKPKAKAKEEPAKPEPKAAAVRISADPKAKAGAKAKGKAKAKAEPAPAPAPVAAKAAPKPAAKQGAKAKSAPPKEVEKEPEKQERELVQPFEMDDGTGGDWEQSTGLSKKAEKRKEKEEQRKREQAIEAAQARKTVPGMAPTNTVPGMAPAPKAASKEEIAAFMAGVKEKGAAARAQVEAENAEKTSMHTAQIKVPENKIGIVIGPKGSKIKLIQEKTGVTRIDTSGEMFTIVGPQQAVEMAYAAVKELMEKGYCSMAFEDFKEEAVPVHPSVFPDLIGKGGVTIKAFKSELNVEITIPGDIPKTATTGTKKYKVTLAGKADDVKKAKQVIENIVSYGYHEITHPGQTHEEIEVEPWAYKFLIGKAGSELRHIQNNYKVKVNIPREHSVCQNVVVVGGPGDVARAKDYIDNVLWKAQNQPTGRRDGDAAIDTWGQEEEEEDWMKAYIYKRK</sequence>
<keyword evidence="1" id="KW-0677">Repeat</keyword>
<dbReference type="CDD" id="cd00105">
    <property type="entry name" value="KH-I"/>
    <property type="match status" value="1"/>
</dbReference>
<keyword evidence="2" id="KW-0694">RNA-binding</keyword>
<keyword evidence="6" id="KW-1185">Reference proteome</keyword>
<feature type="compositionally biased region" description="Basic and acidic residues" evidence="3">
    <location>
        <begin position="104"/>
        <end position="143"/>
    </location>
</feature>
<dbReference type="InterPro" id="IPR036612">
    <property type="entry name" value="KH_dom_type_1_sf"/>
</dbReference>
<feature type="compositionally biased region" description="Basic and acidic residues" evidence="3">
    <location>
        <begin position="525"/>
        <end position="542"/>
    </location>
</feature>
<reference evidence="5 6" key="1">
    <citation type="submission" date="2016-02" db="EMBL/GenBank/DDBJ databases">
        <title>Genome analysis of coral dinoflagellate symbionts highlights evolutionary adaptations to a symbiotic lifestyle.</title>
        <authorList>
            <person name="Aranda M."/>
            <person name="Li Y."/>
            <person name="Liew Y.J."/>
            <person name="Baumgarten S."/>
            <person name="Simakov O."/>
            <person name="Wilson M."/>
            <person name="Piel J."/>
            <person name="Ashoor H."/>
            <person name="Bougouffa S."/>
            <person name="Bajic V.B."/>
            <person name="Ryu T."/>
            <person name="Ravasi T."/>
            <person name="Bayer T."/>
            <person name="Micklem G."/>
            <person name="Kim H."/>
            <person name="Bhak J."/>
            <person name="Lajeunesse T.C."/>
            <person name="Voolstra C.R."/>
        </authorList>
    </citation>
    <scope>NUCLEOTIDE SEQUENCE [LARGE SCALE GENOMIC DNA]</scope>
    <source>
        <strain evidence="5 6">CCMP2467</strain>
    </source>
</reference>
<dbReference type="InterPro" id="IPR004087">
    <property type="entry name" value="KH_dom"/>
</dbReference>
<evidence type="ECO:0000259" key="4">
    <source>
        <dbReference type="PROSITE" id="PS50106"/>
    </source>
</evidence>
<dbReference type="PROSITE" id="PS50106">
    <property type="entry name" value="PDZ"/>
    <property type="match status" value="1"/>
</dbReference>
<dbReference type="PANTHER" id="PTHR10288">
    <property type="entry name" value="KH DOMAIN CONTAINING RNA BINDING PROTEIN"/>
    <property type="match status" value="1"/>
</dbReference>
<comment type="caution">
    <text evidence="5">The sequence shown here is derived from an EMBL/GenBank/DDBJ whole genome shotgun (WGS) entry which is preliminary data.</text>
</comment>
<gene>
    <name evidence="5" type="primary">Fubp1</name>
    <name evidence="5" type="ORF">AK812_SmicGene38914</name>
</gene>
<proteinExistence type="predicted"/>
<dbReference type="Pfam" id="PF00013">
    <property type="entry name" value="KH_1"/>
    <property type="match status" value="3"/>
</dbReference>
<accession>A0A1Q9CCI6</accession>
<name>A0A1Q9CCI6_SYMMI</name>
<feature type="compositionally biased region" description="Basic and acidic residues" evidence="3">
    <location>
        <begin position="488"/>
        <end position="503"/>
    </location>
</feature>
<feature type="compositionally biased region" description="Low complexity" evidence="3">
    <location>
        <begin position="467"/>
        <end position="487"/>
    </location>
</feature>
<dbReference type="SUPFAM" id="SSF50156">
    <property type="entry name" value="PDZ domain-like"/>
    <property type="match status" value="1"/>
</dbReference>
<feature type="domain" description="PDZ" evidence="4">
    <location>
        <begin position="198"/>
        <end position="237"/>
    </location>
</feature>
<feature type="compositionally biased region" description="Basic and acidic residues" evidence="3">
    <location>
        <begin position="397"/>
        <end position="406"/>
    </location>
</feature>
<dbReference type="InterPro" id="IPR001478">
    <property type="entry name" value="PDZ"/>
</dbReference>
<feature type="region of interest" description="Disordered" evidence="3">
    <location>
        <begin position="373"/>
        <end position="547"/>
    </location>
</feature>
<dbReference type="OrthoDB" id="5204190at2759"/>
<dbReference type="SUPFAM" id="SSF54791">
    <property type="entry name" value="Eukaryotic type KH-domain (KH-domain type I)"/>
    <property type="match status" value="3"/>
</dbReference>
<dbReference type="SMART" id="SM00322">
    <property type="entry name" value="KH"/>
    <property type="match status" value="3"/>
</dbReference>
<dbReference type="GO" id="GO:0003723">
    <property type="term" value="F:RNA binding"/>
    <property type="evidence" value="ECO:0007669"/>
    <property type="project" value="UniProtKB-UniRule"/>
</dbReference>
<evidence type="ECO:0000256" key="2">
    <source>
        <dbReference type="PROSITE-ProRule" id="PRU00117"/>
    </source>
</evidence>
<protein>
    <submittedName>
        <fullName evidence="5">Far upstream element-binding protein 1</fullName>
    </submittedName>
</protein>
<evidence type="ECO:0000256" key="3">
    <source>
        <dbReference type="SAM" id="MobiDB-lite"/>
    </source>
</evidence>
<evidence type="ECO:0000256" key="1">
    <source>
        <dbReference type="ARBA" id="ARBA00022737"/>
    </source>
</evidence>
<evidence type="ECO:0000313" key="6">
    <source>
        <dbReference type="Proteomes" id="UP000186817"/>
    </source>
</evidence>
<dbReference type="Gene3D" id="2.30.42.10">
    <property type="match status" value="1"/>
</dbReference>
<dbReference type="Proteomes" id="UP000186817">
    <property type="component" value="Unassembled WGS sequence"/>
</dbReference>
<dbReference type="InterPro" id="IPR036034">
    <property type="entry name" value="PDZ_sf"/>
</dbReference>
<dbReference type="AlphaFoldDB" id="A0A1Q9CCI6"/>
<feature type="region of interest" description="Disordered" evidence="3">
    <location>
        <begin position="325"/>
        <end position="353"/>
    </location>
</feature>
<dbReference type="PROSITE" id="PS50084">
    <property type="entry name" value="KH_TYPE_1"/>
    <property type="match status" value="3"/>
</dbReference>
<dbReference type="InterPro" id="IPR041489">
    <property type="entry name" value="PDZ_6"/>
</dbReference>
<feature type="compositionally biased region" description="Basic and acidic residues" evidence="3">
    <location>
        <begin position="415"/>
        <end position="432"/>
    </location>
</feature>
<evidence type="ECO:0000313" key="5">
    <source>
        <dbReference type="EMBL" id="OLP80640.1"/>
    </source>
</evidence>